<dbReference type="Pfam" id="PF09998">
    <property type="entry name" value="DUF2239"/>
    <property type="match status" value="1"/>
</dbReference>
<dbReference type="RefSeq" id="WP_281806290.1">
    <property type="nucleotide sequence ID" value="NZ_BSDO01000001.1"/>
</dbReference>
<evidence type="ECO:0008006" key="5">
    <source>
        <dbReference type="Google" id="ProtNLM"/>
    </source>
</evidence>
<dbReference type="AlphaFoldDB" id="A0A9W6FIX1"/>
<protein>
    <recommendedName>
        <fullName evidence="5">DUF2239 domain-containing protein</fullName>
    </recommendedName>
</protein>
<evidence type="ECO:0000313" key="4">
    <source>
        <dbReference type="Proteomes" id="UP001245370"/>
    </source>
</evidence>
<proteinExistence type="predicted"/>
<comment type="caution">
    <text evidence="1">The sequence shown here is derived from an EMBL/GenBank/DDBJ whole genome shotgun (WGS) entry which is preliminary data.</text>
</comment>
<keyword evidence="4" id="KW-1185">Reference proteome</keyword>
<gene>
    <name evidence="2" type="ORF">GGQ86_001820</name>
    <name evidence="1" type="ORF">XFLAVUS301_13050</name>
</gene>
<sequence length="198" mass="21286">MSAFPARSCTAFAGTRLFRHGPLAEVVLAVKAAIEAGENVLVFDDASGRLIDLDLRGGDAEILARLDIPSSPATPVPNAPAKGRGRPKLGVVAREVTLLPRHWDWLAAQPSGASATLRRLVDEARRRDAPQQQRRAAQTAAYHFMQALAGDLPDYEEATRALFADDRAGLEQMTAGWPPDVRTHTLRLAFGAGDGLES</sequence>
<reference evidence="2 4" key="2">
    <citation type="submission" date="2023-07" db="EMBL/GenBank/DDBJ databases">
        <title>Genomic Encyclopedia of Type Strains, Phase IV (KMG-IV): sequencing the most valuable type-strain genomes for metagenomic binning, comparative biology and taxonomic classification.</title>
        <authorList>
            <person name="Goeker M."/>
        </authorList>
    </citation>
    <scope>NUCLEOTIDE SEQUENCE [LARGE SCALE GENOMIC DNA]</scope>
    <source>
        <strain evidence="2 4">DSM 338</strain>
    </source>
</reference>
<dbReference type="Proteomes" id="UP001144397">
    <property type="component" value="Unassembled WGS sequence"/>
</dbReference>
<evidence type="ECO:0000313" key="1">
    <source>
        <dbReference type="EMBL" id="GLI21631.1"/>
    </source>
</evidence>
<dbReference type="EMBL" id="BSDO01000001">
    <property type="protein sequence ID" value="GLI21631.1"/>
    <property type="molecule type" value="Genomic_DNA"/>
</dbReference>
<reference evidence="1" key="1">
    <citation type="submission" date="2022-12" db="EMBL/GenBank/DDBJ databases">
        <title>Reference genome sequencing for broad-spectrum identification of bacterial and archaeal isolates by mass spectrometry.</title>
        <authorList>
            <person name="Sekiguchi Y."/>
            <person name="Tourlousse D.M."/>
        </authorList>
    </citation>
    <scope>NUCLEOTIDE SEQUENCE</scope>
    <source>
        <strain evidence="1">301</strain>
    </source>
</reference>
<organism evidence="1 3">
    <name type="scientific">Xanthobacter flavus</name>
    <dbReference type="NCBI Taxonomy" id="281"/>
    <lineage>
        <taxon>Bacteria</taxon>
        <taxon>Pseudomonadati</taxon>
        <taxon>Pseudomonadota</taxon>
        <taxon>Alphaproteobacteria</taxon>
        <taxon>Hyphomicrobiales</taxon>
        <taxon>Xanthobacteraceae</taxon>
        <taxon>Xanthobacter</taxon>
    </lineage>
</organism>
<dbReference type="InterPro" id="IPR018715">
    <property type="entry name" value="DUF2239"/>
</dbReference>
<accession>A0A9W6FIX1</accession>
<dbReference type="EMBL" id="JAVDPY010000002">
    <property type="protein sequence ID" value="MDR6333356.1"/>
    <property type="molecule type" value="Genomic_DNA"/>
</dbReference>
<evidence type="ECO:0000313" key="2">
    <source>
        <dbReference type="EMBL" id="MDR6333356.1"/>
    </source>
</evidence>
<dbReference type="GeneID" id="95762100"/>
<evidence type="ECO:0000313" key="3">
    <source>
        <dbReference type="Proteomes" id="UP001144397"/>
    </source>
</evidence>
<name>A0A9W6FIX1_XANFL</name>
<dbReference type="Proteomes" id="UP001245370">
    <property type="component" value="Unassembled WGS sequence"/>
</dbReference>